<dbReference type="InterPro" id="IPR052808">
    <property type="entry name" value="GPCR_Mth-like"/>
</dbReference>
<organism evidence="8 9">
    <name type="scientific">Scylla paramamosain</name>
    <name type="common">Mud crab</name>
    <dbReference type="NCBI Taxonomy" id="85552"/>
    <lineage>
        <taxon>Eukaryota</taxon>
        <taxon>Metazoa</taxon>
        <taxon>Ecdysozoa</taxon>
        <taxon>Arthropoda</taxon>
        <taxon>Crustacea</taxon>
        <taxon>Multicrustacea</taxon>
        <taxon>Malacostraca</taxon>
        <taxon>Eumalacostraca</taxon>
        <taxon>Eucarida</taxon>
        <taxon>Decapoda</taxon>
        <taxon>Pleocyemata</taxon>
        <taxon>Brachyura</taxon>
        <taxon>Eubrachyura</taxon>
        <taxon>Portunoidea</taxon>
        <taxon>Portunidae</taxon>
        <taxon>Portuninae</taxon>
        <taxon>Scylla</taxon>
    </lineage>
</organism>
<feature type="transmembrane region" description="Helical" evidence="5">
    <location>
        <begin position="536"/>
        <end position="561"/>
    </location>
</feature>
<comment type="subcellular location">
    <subcellularLocation>
        <location evidence="1">Membrane</location>
        <topology evidence="1">Multi-pass membrane protein</topology>
    </subcellularLocation>
</comment>
<evidence type="ECO:0000256" key="5">
    <source>
        <dbReference type="SAM" id="Phobius"/>
    </source>
</evidence>
<feature type="domain" description="G-protein coupled receptors family 2 profile 2" evidence="7">
    <location>
        <begin position="498"/>
        <end position="698"/>
    </location>
</feature>
<evidence type="ECO:0000256" key="4">
    <source>
        <dbReference type="ARBA" id="ARBA00023136"/>
    </source>
</evidence>
<evidence type="ECO:0000256" key="6">
    <source>
        <dbReference type="SAM" id="SignalP"/>
    </source>
</evidence>
<dbReference type="InterPro" id="IPR017981">
    <property type="entry name" value="GPCR_2-like_7TM"/>
</dbReference>
<evidence type="ECO:0000259" key="7">
    <source>
        <dbReference type="PROSITE" id="PS50261"/>
    </source>
</evidence>
<dbReference type="PROSITE" id="PS50261">
    <property type="entry name" value="G_PROTEIN_RECEP_F2_4"/>
    <property type="match status" value="1"/>
</dbReference>
<dbReference type="GO" id="GO:0016020">
    <property type="term" value="C:membrane"/>
    <property type="evidence" value="ECO:0007669"/>
    <property type="project" value="UniProtKB-SubCell"/>
</dbReference>
<dbReference type="Pfam" id="PF00002">
    <property type="entry name" value="7tm_2"/>
    <property type="match status" value="1"/>
</dbReference>
<dbReference type="GO" id="GO:0004930">
    <property type="term" value="F:G protein-coupled receptor activity"/>
    <property type="evidence" value="ECO:0007669"/>
    <property type="project" value="InterPro"/>
</dbReference>
<keyword evidence="6" id="KW-0732">Signal</keyword>
<keyword evidence="3 5" id="KW-1133">Transmembrane helix</keyword>
<sequence length="762" mass="86352">MRCSVLIALAVLCQTCRLCVGAGLAHEPEEPEDVVTTTSQEDIITTTQRDITTSQKVVSTSQSGGNQRVHPTVVEPLLEDGRVPTRADQLVVCSCPELSPDGCRRFLSDASIASKNIDFEDIRVSVTDLSVAVHDVTCQKKDHRFMKYSEGEFYLRERGDVVLVNVGDMTGLRVNDYCADLRRDNGRLTWNIKICVAPPSVPTCCPSGQALKDGVCQNATTPDTLTPPMSIYVTGKPLDWPVIKNHYNPLNCTSDPLTSIPLIPEKSYLLSVPTGLMHVWTPADHHVNRHFTYPPNLCVDGYVNSNGSEVYSANICYSHPDQQREKCEGHVCVRKCCPDGEEMNQMLYRCVSSNLTDFKPVFSKHPGDYTVVHGKPTCQFQTVVNDSSIDNKGRYLFHGDHLSAMEYCVDKFNDGRGKIEDMAIVCIKGPTKLWPRIRKIAFPYTSTYLLHLPAPDGGLLLPGSRAADWWWVVSVVPRHLPHGGLRNHARTGYVQQGILLQFSFLSTFFWLNVLCLEVWRKIRSINKFRPASVVPIWIYVLYAFGTPVAIGIVTVCMHFFAPDDVPGVLKPHLARSRCFFEDPGYYLYFYGPIGFLFVLNIAFLAHTYWTCTRIERYISELKTVGSERGNEVPTEHIHRKRDYMSNFKQQFSLLVMMSLCWVSELLSLLIPPPEMWAATDTLNTLQGFFIFVIFLANRSKRKHLKKKFPLLFECHGDLPGSTRQLHIQSQQETVAFIYIVKPVNTQYFFEIFKILIFDVHLR</sequence>
<evidence type="ECO:0000256" key="2">
    <source>
        <dbReference type="ARBA" id="ARBA00022692"/>
    </source>
</evidence>
<feature type="chain" id="PRO_5043956955" description="G-protein coupled receptors family 2 profile 2 domain-containing protein" evidence="6">
    <location>
        <begin position="22"/>
        <end position="762"/>
    </location>
</feature>
<feature type="transmembrane region" description="Helical" evidence="5">
    <location>
        <begin position="498"/>
        <end position="516"/>
    </location>
</feature>
<dbReference type="AlphaFoldDB" id="A0AAW0U293"/>
<feature type="transmembrane region" description="Helical" evidence="5">
    <location>
        <begin position="585"/>
        <end position="609"/>
    </location>
</feature>
<gene>
    <name evidence="8" type="ORF">O3P69_006881</name>
</gene>
<keyword evidence="9" id="KW-1185">Reference proteome</keyword>
<evidence type="ECO:0000256" key="3">
    <source>
        <dbReference type="ARBA" id="ARBA00022989"/>
    </source>
</evidence>
<evidence type="ECO:0000313" key="8">
    <source>
        <dbReference type="EMBL" id="KAK8393856.1"/>
    </source>
</evidence>
<dbReference type="PANTHER" id="PTHR46953">
    <property type="entry name" value="G-PROTEIN COUPLED RECEPTOR MTH-LIKE 1-RELATED"/>
    <property type="match status" value="1"/>
</dbReference>
<comment type="caution">
    <text evidence="8">The sequence shown here is derived from an EMBL/GenBank/DDBJ whole genome shotgun (WGS) entry which is preliminary data.</text>
</comment>
<dbReference type="PANTHER" id="PTHR46953:SF1">
    <property type="entry name" value="G-PROTEIN COUPLED RECEPTOR MTH-LIKE 1-RELATED"/>
    <property type="match status" value="1"/>
</dbReference>
<dbReference type="InterPro" id="IPR000832">
    <property type="entry name" value="GPCR_2_secretin-like"/>
</dbReference>
<keyword evidence="4 5" id="KW-0472">Membrane</keyword>
<protein>
    <recommendedName>
        <fullName evidence="7">G-protein coupled receptors family 2 profile 2 domain-containing protein</fullName>
    </recommendedName>
</protein>
<feature type="transmembrane region" description="Helical" evidence="5">
    <location>
        <begin position="676"/>
        <end position="697"/>
    </location>
</feature>
<name>A0AAW0U293_SCYPA</name>
<proteinExistence type="predicted"/>
<dbReference type="GO" id="GO:0007166">
    <property type="term" value="P:cell surface receptor signaling pathway"/>
    <property type="evidence" value="ECO:0007669"/>
    <property type="project" value="InterPro"/>
</dbReference>
<dbReference type="CDD" id="cd15039">
    <property type="entry name" value="7tmB3_Methuselah-like"/>
    <property type="match status" value="1"/>
</dbReference>
<keyword evidence="2 5" id="KW-0812">Transmembrane</keyword>
<dbReference type="EMBL" id="JARAKH010000020">
    <property type="protein sequence ID" value="KAK8393856.1"/>
    <property type="molecule type" value="Genomic_DNA"/>
</dbReference>
<feature type="signal peptide" evidence="6">
    <location>
        <begin position="1"/>
        <end position="21"/>
    </location>
</feature>
<dbReference type="Proteomes" id="UP001487740">
    <property type="component" value="Unassembled WGS sequence"/>
</dbReference>
<accession>A0AAW0U293</accession>
<reference evidence="8 9" key="1">
    <citation type="submission" date="2023-03" db="EMBL/GenBank/DDBJ databases">
        <title>High-quality genome of Scylla paramamosain provides insights in environmental adaptation.</title>
        <authorList>
            <person name="Zhang L."/>
        </authorList>
    </citation>
    <scope>NUCLEOTIDE SEQUENCE [LARGE SCALE GENOMIC DNA]</scope>
    <source>
        <strain evidence="8">LZ_2023a</strain>
        <tissue evidence="8">Muscle</tissue>
    </source>
</reference>
<evidence type="ECO:0000313" key="9">
    <source>
        <dbReference type="Proteomes" id="UP001487740"/>
    </source>
</evidence>
<dbReference type="Gene3D" id="1.20.1070.10">
    <property type="entry name" value="Rhodopsin 7-helix transmembrane proteins"/>
    <property type="match status" value="1"/>
</dbReference>
<feature type="transmembrane region" description="Helical" evidence="5">
    <location>
        <begin position="651"/>
        <end position="670"/>
    </location>
</feature>
<evidence type="ECO:0000256" key="1">
    <source>
        <dbReference type="ARBA" id="ARBA00004141"/>
    </source>
</evidence>